<dbReference type="GO" id="GO:0005730">
    <property type="term" value="C:nucleolus"/>
    <property type="evidence" value="ECO:0007669"/>
    <property type="project" value="TreeGrafter"/>
</dbReference>
<dbReference type="InterPro" id="IPR036178">
    <property type="entry name" value="Formintransfe-cycloase-like_sf"/>
</dbReference>
<evidence type="ECO:0000259" key="4">
    <source>
        <dbReference type="Pfam" id="PF13339"/>
    </source>
</evidence>
<dbReference type="AlphaFoldDB" id="A0A7J6VQ85"/>
<name>A0A7J6VQ85_THATH</name>
<dbReference type="EMBL" id="JABWDY010028684">
    <property type="protein sequence ID" value="KAF5186927.1"/>
    <property type="molecule type" value="Genomic_DNA"/>
</dbReference>
<feature type="compositionally biased region" description="Acidic residues" evidence="2">
    <location>
        <begin position="20"/>
        <end position="34"/>
    </location>
</feature>
<proteinExistence type="inferred from homology"/>
<evidence type="ECO:0000259" key="3">
    <source>
        <dbReference type="Pfam" id="PF08164"/>
    </source>
</evidence>
<feature type="region of interest" description="Disordered" evidence="2">
    <location>
        <begin position="15"/>
        <end position="45"/>
    </location>
</feature>
<evidence type="ECO:0000313" key="5">
    <source>
        <dbReference type="EMBL" id="KAF5186927.1"/>
    </source>
</evidence>
<dbReference type="InterPro" id="IPR025160">
    <property type="entry name" value="AATF"/>
</dbReference>
<dbReference type="InterPro" id="IPR012617">
    <property type="entry name" value="AATF_C"/>
</dbReference>
<gene>
    <name evidence="5" type="ORF">FRX31_023484</name>
</gene>
<sequence>MSTVKGLKLMASTEFHEVKDTEDDDDAKDEDEDEKNVKERVAQKDAEYEELEKEYTSLLNRDKDILMNLMRHKDEDFLKGQAVRNQKALWDKTLELRFSLQKAFSSSNKLPWNISEQVAGYMRDPSRMIKRMQLRTPVVGVFGANTNEDGDLELLEDSEFYQQLLKEFFESFKSTTPEATEAAFYAIKRHQTKKRNIVGRRASKSRKIRYHVHEKIANFMVPKPMKLPDMAPVLFENLFDFKCSRLASVA</sequence>
<dbReference type="Pfam" id="PF08164">
    <property type="entry name" value="TRAUB"/>
    <property type="match status" value="1"/>
</dbReference>
<evidence type="ECO:0000256" key="2">
    <source>
        <dbReference type="SAM" id="MobiDB-lite"/>
    </source>
</evidence>
<evidence type="ECO:0000256" key="1">
    <source>
        <dbReference type="ARBA" id="ARBA00008966"/>
    </source>
</evidence>
<feature type="domain" description="Apoptosis-antagonizing transcription factor C-terminal" evidence="3">
    <location>
        <begin position="161"/>
        <end position="239"/>
    </location>
</feature>
<dbReference type="Pfam" id="PF13339">
    <property type="entry name" value="AATF-Che1"/>
    <property type="match status" value="1"/>
</dbReference>
<protein>
    <submittedName>
        <fullName evidence="5">rRNA processing protein-like protein</fullName>
    </submittedName>
</protein>
<comment type="caution">
    <text evidence="5">The sequence shown here is derived from an EMBL/GenBank/DDBJ whole genome shotgun (WGS) entry which is preliminary data.</text>
</comment>
<dbReference type="SUPFAM" id="SSF101262">
    <property type="entry name" value="Methenyltetrahydrofolate cyclohydrolase-like"/>
    <property type="match status" value="1"/>
</dbReference>
<dbReference type="OrthoDB" id="5783963at2759"/>
<dbReference type="Proteomes" id="UP000554482">
    <property type="component" value="Unassembled WGS sequence"/>
</dbReference>
<reference evidence="5 6" key="1">
    <citation type="submission" date="2020-06" db="EMBL/GenBank/DDBJ databases">
        <title>Transcriptomic and genomic resources for Thalictrum thalictroides and T. hernandezii: Facilitating candidate gene discovery in an emerging model plant lineage.</title>
        <authorList>
            <person name="Arias T."/>
            <person name="Riano-Pachon D.M."/>
            <person name="Di Stilio V.S."/>
        </authorList>
    </citation>
    <scope>NUCLEOTIDE SEQUENCE [LARGE SCALE GENOMIC DNA]</scope>
    <source>
        <strain evidence="6">cv. WT478/WT964</strain>
        <tissue evidence="5">Leaves</tissue>
    </source>
</reference>
<dbReference type="GO" id="GO:0003824">
    <property type="term" value="F:catalytic activity"/>
    <property type="evidence" value="ECO:0007669"/>
    <property type="project" value="InterPro"/>
</dbReference>
<accession>A0A7J6VQ85</accession>
<dbReference type="InterPro" id="IPR039223">
    <property type="entry name" value="AATF/Bfr2"/>
</dbReference>
<evidence type="ECO:0000313" key="6">
    <source>
        <dbReference type="Proteomes" id="UP000554482"/>
    </source>
</evidence>
<organism evidence="5 6">
    <name type="scientific">Thalictrum thalictroides</name>
    <name type="common">Rue-anemone</name>
    <name type="synonym">Anemone thalictroides</name>
    <dbReference type="NCBI Taxonomy" id="46969"/>
    <lineage>
        <taxon>Eukaryota</taxon>
        <taxon>Viridiplantae</taxon>
        <taxon>Streptophyta</taxon>
        <taxon>Embryophyta</taxon>
        <taxon>Tracheophyta</taxon>
        <taxon>Spermatophyta</taxon>
        <taxon>Magnoliopsida</taxon>
        <taxon>Ranunculales</taxon>
        <taxon>Ranunculaceae</taxon>
        <taxon>Thalictroideae</taxon>
        <taxon>Thalictrum</taxon>
    </lineage>
</organism>
<feature type="domain" description="AATF leucine zipper-containing" evidence="4">
    <location>
        <begin position="76"/>
        <end position="117"/>
    </location>
</feature>
<dbReference type="PANTHER" id="PTHR15565">
    <property type="entry name" value="AATF PROTEIN APOPTOSIS ANTAGONIZING TRANSCRIPTION FACTOR"/>
    <property type="match status" value="1"/>
</dbReference>
<dbReference type="PANTHER" id="PTHR15565:SF0">
    <property type="entry name" value="PROTEIN AATF"/>
    <property type="match status" value="1"/>
</dbReference>
<keyword evidence="6" id="KW-1185">Reference proteome</keyword>
<comment type="similarity">
    <text evidence="1">Belongs to the AATF family.</text>
</comment>
<feature type="compositionally biased region" description="Basic and acidic residues" evidence="2">
    <location>
        <begin position="35"/>
        <end position="45"/>
    </location>
</feature>